<dbReference type="InterPro" id="IPR000477">
    <property type="entry name" value="RT_dom"/>
</dbReference>
<dbReference type="InterPro" id="IPR043502">
    <property type="entry name" value="DNA/RNA_pol_sf"/>
</dbReference>
<dbReference type="PANTHER" id="PTHR33332">
    <property type="entry name" value="REVERSE TRANSCRIPTASE DOMAIN-CONTAINING PROTEIN"/>
    <property type="match status" value="1"/>
</dbReference>
<dbReference type="SUPFAM" id="SSF56672">
    <property type="entry name" value="DNA/RNA polymerases"/>
    <property type="match status" value="1"/>
</dbReference>
<evidence type="ECO:0000313" key="4">
    <source>
        <dbReference type="Proteomes" id="UP000762676"/>
    </source>
</evidence>
<feature type="domain" description="Reverse transcriptase" evidence="2">
    <location>
        <begin position="247"/>
        <end position="367"/>
    </location>
</feature>
<keyword evidence="3" id="KW-0548">Nucleotidyltransferase</keyword>
<keyword evidence="4" id="KW-1185">Reference proteome</keyword>
<proteinExistence type="predicted"/>
<dbReference type="AlphaFoldDB" id="A0AAV4F8Z3"/>
<dbReference type="Pfam" id="PF00078">
    <property type="entry name" value="RVT_1"/>
    <property type="match status" value="1"/>
</dbReference>
<protein>
    <submittedName>
        <fullName evidence="3">Reverse transcriptase-like protein</fullName>
    </submittedName>
</protein>
<dbReference type="EMBL" id="BMAT01011277">
    <property type="protein sequence ID" value="GFR69833.1"/>
    <property type="molecule type" value="Genomic_DNA"/>
</dbReference>
<keyword evidence="1" id="KW-0732">Signal</keyword>
<evidence type="ECO:0000259" key="2">
    <source>
        <dbReference type="Pfam" id="PF00078"/>
    </source>
</evidence>
<name>A0AAV4F8Z3_9GAST</name>
<comment type="caution">
    <text evidence="3">The sequence shown here is derived from an EMBL/GenBank/DDBJ whole genome shotgun (WGS) entry which is preliminary data.</text>
</comment>
<evidence type="ECO:0000256" key="1">
    <source>
        <dbReference type="SAM" id="SignalP"/>
    </source>
</evidence>
<keyword evidence="3" id="KW-0695">RNA-directed DNA polymerase</keyword>
<feature type="chain" id="PRO_5043315723" evidence="1">
    <location>
        <begin position="22"/>
        <end position="379"/>
    </location>
</feature>
<sequence length="379" mass="43376">MRPPNLRTVLCVLAAAVLVGAHRGGAVKWLTLDEHAPLTKRTIPHRRYSPWFDDNIQAAKQERRSAQRAWLKSGLQIHRQIFIAAWKKVNNVVKNAKKRFYLAQFSTTKTCKKLFSLTDQFLGKTKHKLNCDKELCNKFSTFFDSKFTKIREDLEFQQTNNPLPDPRFEGKKLEHVTAITETLVEKTIRTFASKSCDLDPIPTDLLKKCVKKLCVLSYITSIFNQSLQSGAVPEEFKKALVNPMLKKPNLDQSDSKNIRPVSNLPFQWKVLEKLVAQQLLAHLDKYGLKNGFQSAYRSNHSTETALIKVSNDLLRMADKKSSYPLALFDLSTAFDTIDHKILFSRLHNMYGISGMALRWFDSYLSNRFQAVKCGSETSD</sequence>
<gene>
    <name evidence="3" type="ORF">ElyMa_005642000</name>
</gene>
<accession>A0AAV4F8Z3</accession>
<organism evidence="3 4">
    <name type="scientific">Elysia marginata</name>
    <dbReference type="NCBI Taxonomy" id="1093978"/>
    <lineage>
        <taxon>Eukaryota</taxon>
        <taxon>Metazoa</taxon>
        <taxon>Spiralia</taxon>
        <taxon>Lophotrochozoa</taxon>
        <taxon>Mollusca</taxon>
        <taxon>Gastropoda</taxon>
        <taxon>Heterobranchia</taxon>
        <taxon>Euthyneura</taxon>
        <taxon>Panpulmonata</taxon>
        <taxon>Sacoglossa</taxon>
        <taxon>Placobranchoidea</taxon>
        <taxon>Plakobranchidae</taxon>
        <taxon>Elysia</taxon>
    </lineage>
</organism>
<feature type="signal peptide" evidence="1">
    <location>
        <begin position="1"/>
        <end position="21"/>
    </location>
</feature>
<evidence type="ECO:0000313" key="3">
    <source>
        <dbReference type="EMBL" id="GFR69833.1"/>
    </source>
</evidence>
<dbReference type="Proteomes" id="UP000762676">
    <property type="component" value="Unassembled WGS sequence"/>
</dbReference>
<reference evidence="3 4" key="1">
    <citation type="journal article" date="2021" name="Elife">
        <title>Chloroplast acquisition without the gene transfer in kleptoplastic sea slugs, Plakobranchus ocellatus.</title>
        <authorList>
            <person name="Maeda T."/>
            <person name="Takahashi S."/>
            <person name="Yoshida T."/>
            <person name="Shimamura S."/>
            <person name="Takaki Y."/>
            <person name="Nagai Y."/>
            <person name="Toyoda A."/>
            <person name="Suzuki Y."/>
            <person name="Arimoto A."/>
            <person name="Ishii H."/>
            <person name="Satoh N."/>
            <person name="Nishiyama T."/>
            <person name="Hasebe M."/>
            <person name="Maruyama T."/>
            <person name="Minagawa J."/>
            <person name="Obokata J."/>
            <person name="Shigenobu S."/>
        </authorList>
    </citation>
    <scope>NUCLEOTIDE SEQUENCE [LARGE SCALE GENOMIC DNA]</scope>
</reference>
<keyword evidence="3" id="KW-0808">Transferase</keyword>
<dbReference type="GO" id="GO:0003964">
    <property type="term" value="F:RNA-directed DNA polymerase activity"/>
    <property type="evidence" value="ECO:0007669"/>
    <property type="project" value="UniProtKB-KW"/>
</dbReference>